<evidence type="ECO:0000256" key="2">
    <source>
        <dbReference type="PROSITE-ProRule" id="PRU00261"/>
    </source>
</evidence>
<evidence type="ECO:0000313" key="6">
    <source>
        <dbReference type="EMBL" id="KZM21136.1"/>
    </source>
</evidence>
<feature type="compositionally biased region" description="Basic and acidic residues" evidence="3">
    <location>
        <begin position="786"/>
        <end position="816"/>
    </location>
</feature>
<feature type="region of interest" description="Disordered" evidence="3">
    <location>
        <begin position="723"/>
        <end position="816"/>
    </location>
</feature>
<dbReference type="GO" id="GO:0008061">
    <property type="term" value="F:chitin binding"/>
    <property type="evidence" value="ECO:0007669"/>
    <property type="project" value="UniProtKB-UniRule"/>
</dbReference>
<dbReference type="InterPro" id="IPR001304">
    <property type="entry name" value="C-type_lectin-like"/>
</dbReference>
<dbReference type="InterPro" id="IPR036861">
    <property type="entry name" value="Endochitinase-like_sf"/>
</dbReference>
<dbReference type="InterPro" id="IPR001002">
    <property type="entry name" value="Chitin-bd_1"/>
</dbReference>
<comment type="caution">
    <text evidence="2">Lacks conserved residue(s) required for the propagation of feature annotation.</text>
</comment>
<feature type="domain" description="Chitin-binding type-1" evidence="5">
    <location>
        <begin position="82"/>
        <end position="128"/>
    </location>
</feature>
<gene>
    <name evidence="6" type="ORF">ST47_g7744</name>
</gene>
<feature type="domain" description="C-type lectin" evidence="4">
    <location>
        <begin position="1"/>
        <end position="111"/>
    </location>
</feature>
<dbReference type="PROSITE" id="PS50941">
    <property type="entry name" value="CHIT_BIND_I_2"/>
    <property type="match status" value="1"/>
</dbReference>
<organism evidence="6 7">
    <name type="scientific">Didymella rabiei</name>
    <name type="common">Chickpea ascochyta blight fungus</name>
    <name type="synonym">Mycosphaerella rabiei</name>
    <dbReference type="NCBI Taxonomy" id="5454"/>
    <lineage>
        <taxon>Eukaryota</taxon>
        <taxon>Fungi</taxon>
        <taxon>Dikarya</taxon>
        <taxon>Ascomycota</taxon>
        <taxon>Pezizomycotina</taxon>
        <taxon>Dothideomycetes</taxon>
        <taxon>Pleosporomycetidae</taxon>
        <taxon>Pleosporales</taxon>
        <taxon>Pleosporineae</taxon>
        <taxon>Didymellaceae</taxon>
        <taxon>Ascochyta</taxon>
    </lineage>
</organism>
<name>A0A163ADR5_DIDRA</name>
<dbReference type="STRING" id="5454.A0A163ADR5"/>
<sequence length="816" mass="83771">MGLAEIQDLITTKGLTPRYLPDAMMKEITWDGQWIGYDDADTIKQNKAWADNECFGGTMAWSVDFNSGAADSSGLKPINTTDGSCGKANGNKVCGDWHDGSCCSSSSGFCGSSDAYCGVGSQSGSCLSGSSGGVITTVIGGTTSMVGVVGGITTVNNGKTTINGGATPVIGGKTTVIGGTTTTIVLPGPVTTALGGTTTVISGKTTVIGRITTTVTPGVVTTVVGGTTTVINGKTTVVGGISTTIPVGGFPVASGVPVVTNGRCKGPDCVNGRCTGLLCASFGCSGSDYGVCAETGCITSECVGPDCEDGGDGSGGSGGSGLCLSLKCISIGCSGPDCKPGGSGGGGGSSTGICLGPSCTDRTCAGLKCRSGTCIGSSCSAYGGARGGGANAPDDDTDSKPCTKSSTFLTCTTKFVVITSVLPDQNSKTTSTSTSSTCYTSVNTASQQIVALPVLPEKEKWIIQPNQTIVRRSLPDPGIGDWSAWYNALRNGPETTVINNDDASTGTNTAVAQIEWGRVKQNIVVEDLYGCLAIISVSHIGAFVAHIWENPTVKQSQALWEQDVTNLLQSFRPDICVHEARFATTAVYLQAYKTEQEYWPYQKVQIWRTKLRVDHVANVAIQSDAGVAKFPCLGDVDPPNLRSSEGVSDGSTITDVGPEVTAGDDGSGQAFDVVDSAGVVRYRDCVFKGAPYAPTADSGLVAGMLTLTTTAAIGAAVLYYTTTTNSSASNPPSSRSSLSPSNPPSATRPGHRHEAAYASDVPKPVEDRHGDTVEKHSIAAHKNQNKVREGKFSGKEFDNHVQEHSPGKPGGDFEKR</sequence>
<dbReference type="Gene3D" id="3.10.50.10">
    <property type="match status" value="1"/>
</dbReference>
<evidence type="ECO:0000259" key="5">
    <source>
        <dbReference type="PROSITE" id="PS50941"/>
    </source>
</evidence>
<evidence type="ECO:0000256" key="3">
    <source>
        <dbReference type="SAM" id="MobiDB-lite"/>
    </source>
</evidence>
<proteinExistence type="predicted"/>
<dbReference type="Proteomes" id="UP000076837">
    <property type="component" value="Unassembled WGS sequence"/>
</dbReference>
<keyword evidence="1 2" id="KW-0147">Chitin-binding</keyword>
<dbReference type="Gene3D" id="3.30.60.10">
    <property type="entry name" value="Endochitinase-like"/>
    <property type="match status" value="1"/>
</dbReference>
<comment type="caution">
    <text evidence="6">The sequence shown here is derived from an EMBL/GenBank/DDBJ whole genome shotgun (WGS) entry which is preliminary data.</text>
</comment>
<reference evidence="6 7" key="1">
    <citation type="journal article" date="2016" name="Sci. Rep.">
        <title>Draft genome sequencing and secretome analysis of fungal phytopathogen Ascochyta rabiei provides insight into the necrotrophic effector repertoire.</title>
        <authorList>
            <person name="Verma S."/>
            <person name="Gazara R.K."/>
            <person name="Nizam S."/>
            <person name="Parween S."/>
            <person name="Chattopadhyay D."/>
            <person name="Verma P.K."/>
        </authorList>
    </citation>
    <scope>NUCLEOTIDE SEQUENCE [LARGE SCALE GENOMIC DNA]</scope>
    <source>
        <strain evidence="6 7">ArDII</strain>
    </source>
</reference>
<accession>A0A163ADR5</accession>
<keyword evidence="2" id="KW-1015">Disulfide bond</keyword>
<feature type="compositionally biased region" description="Basic and acidic residues" evidence="3">
    <location>
        <begin position="763"/>
        <end position="777"/>
    </location>
</feature>
<evidence type="ECO:0000256" key="1">
    <source>
        <dbReference type="ARBA" id="ARBA00022669"/>
    </source>
</evidence>
<feature type="disulfide bond" evidence="2">
    <location>
        <begin position="103"/>
        <end position="117"/>
    </location>
</feature>
<dbReference type="AlphaFoldDB" id="A0A163ADR5"/>
<evidence type="ECO:0000313" key="7">
    <source>
        <dbReference type="Proteomes" id="UP000076837"/>
    </source>
</evidence>
<dbReference type="PROSITE" id="PS50041">
    <property type="entry name" value="C_TYPE_LECTIN_2"/>
    <property type="match status" value="1"/>
</dbReference>
<protein>
    <submittedName>
        <fullName evidence="6">Chitin binding</fullName>
    </submittedName>
</protein>
<dbReference type="Gene3D" id="3.20.20.80">
    <property type="entry name" value="Glycosidases"/>
    <property type="match status" value="1"/>
</dbReference>
<dbReference type="InterPro" id="IPR029070">
    <property type="entry name" value="Chitinase_insertion_sf"/>
</dbReference>
<keyword evidence="7" id="KW-1185">Reference proteome</keyword>
<feature type="compositionally biased region" description="Low complexity" evidence="3">
    <location>
        <begin position="723"/>
        <end position="747"/>
    </location>
</feature>
<dbReference type="EMBL" id="JYNV01000256">
    <property type="protein sequence ID" value="KZM21136.1"/>
    <property type="molecule type" value="Genomic_DNA"/>
</dbReference>
<evidence type="ECO:0000259" key="4">
    <source>
        <dbReference type="PROSITE" id="PS50041"/>
    </source>
</evidence>